<comment type="caution">
    <text evidence="1">The sequence shown here is derived from an EMBL/GenBank/DDBJ whole genome shotgun (WGS) entry which is preliminary data.</text>
</comment>
<feature type="non-terminal residue" evidence="1">
    <location>
        <position position="1"/>
    </location>
</feature>
<feature type="non-terminal residue" evidence="1">
    <location>
        <position position="87"/>
    </location>
</feature>
<name>A0AAV5VNT8_9BILA</name>
<evidence type="ECO:0000313" key="2">
    <source>
        <dbReference type="Proteomes" id="UP001432322"/>
    </source>
</evidence>
<dbReference type="EMBL" id="BTSY01000003">
    <property type="protein sequence ID" value="GMT20054.1"/>
    <property type="molecule type" value="Genomic_DNA"/>
</dbReference>
<dbReference type="AlphaFoldDB" id="A0AAV5VNT8"/>
<gene>
    <name evidence="1" type="ORF">PFISCL1PPCAC_11351</name>
</gene>
<organism evidence="1 2">
    <name type="scientific">Pristionchus fissidentatus</name>
    <dbReference type="NCBI Taxonomy" id="1538716"/>
    <lineage>
        <taxon>Eukaryota</taxon>
        <taxon>Metazoa</taxon>
        <taxon>Ecdysozoa</taxon>
        <taxon>Nematoda</taxon>
        <taxon>Chromadorea</taxon>
        <taxon>Rhabditida</taxon>
        <taxon>Rhabditina</taxon>
        <taxon>Diplogasteromorpha</taxon>
        <taxon>Diplogasteroidea</taxon>
        <taxon>Neodiplogasteridae</taxon>
        <taxon>Pristionchus</taxon>
    </lineage>
</organism>
<evidence type="ECO:0000313" key="1">
    <source>
        <dbReference type="EMBL" id="GMT20054.1"/>
    </source>
</evidence>
<sequence>LFHWQATLMGLPESPYQLSIPTLMICSSLKLQESTRPAAIDTTTSLENGLTSCRLQWRPHSQRHHHSHLRKRRFVYKQLLNDEREHR</sequence>
<keyword evidence="2" id="KW-1185">Reference proteome</keyword>
<protein>
    <submittedName>
        <fullName evidence="1">Uncharacterized protein</fullName>
    </submittedName>
</protein>
<reference evidence="1" key="1">
    <citation type="submission" date="2023-10" db="EMBL/GenBank/DDBJ databases">
        <title>Genome assembly of Pristionchus species.</title>
        <authorList>
            <person name="Yoshida K."/>
            <person name="Sommer R.J."/>
        </authorList>
    </citation>
    <scope>NUCLEOTIDE SEQUENCE</scope>
    <source>
        <strain evidence="1">RS5133</strain>
    </source>
</reference>
<dbReference type="Proteomes" id="UP001432322">
    <property type="component" value="Unassembled WGS sequence"/>
</dbReference>
<proteinExistence type="predicted"/>
<accession>A0AAV5VNT8</accession>